<dbReference type="Proteomes" id="UP000298787">
    <property type="component" value="Chromosome 22"/>
</dbReference>
<name>A0A4U5VQT7_COLLU</name>
<sequence>MSGTDQNDLNDNTDCNKYGVDPIDEFVAAVASLSISGLQRPASCAAYNRDRPETTMATLSSLPGTSTDAQISAFRMEETALLPGKEIVSMLFKGFHPPTSKKREIRELGLNCAVFRFEVGIYNRCHPPAIADKD</sequence>
<evidence type="ECO:0000313" key="1">
    <source>
        <dbReference type="EMBL" id="TKS90974.1"/>
    </source>
</evidence>
<dbReference type="AlphaFoldDB" id="A0A4U5VQT7"/>
<gene>
    <name evidence="1" type="ORF">D9C73_025107</name>
</gene>
<organism evidence="1 2">
    <name type="scientific">Collichthys lucidus</name>
    <name type="common">Big head croaker</name>
    <name type="synonym">Sciaena lucida</name>
    <dbReference type="NCBI Taxonomy" id="240159"/>
    <lineage>
        <taxon>Eukaryota</taxon>
        <taxon>Metazoa</taxon>
        <taxon>Chordata</taxon>
        <taxon>Craniata</taxon>
        <taxon>Vertebrata</taxon>
        <taxon>Euteleostomi</taxon>
        <taxon>Actinopterygii</taxon>
        <taxon>Neopterygii</taxon>
        <taxon>Teleostei</taxon>
        <taxon>Neoteleostei</taxon>
        <taxon>Acanthomorphata</taxon>
        <taxon>Eupercaria</taxon>
        <taxon>Sciaenidae</taxon>
        <taxon>Collichthys</taxon>
    </lineage>
</organism>
<accession>A0A4U5VQT7</accession>
<reference evidence="1 2" key="1">
    <citation type="submission" date="2019-01" db="EMBL/GenBank/DDBJ databases">
        <title>Genome Assembly of Collichthys lucidus.</title>
        <authorList>
            <person name="Cai M."/>
            <person name="Xiao S."/>
        </authorList>
    </citation>
    <scope>NUCLEOTIDE SEQUENCE [LARGE SCALE GENOMIC DNA]</scope>
    <source>
        <strain evidence="1">JT15FE1705JMU</strain>
        <tissue evidence="1">Muscle</tissue>
    </source>
</reference>
<proteinExistence type="predicted"/>
<evidence type="ECO:0000313" key="2">
    <source>
        <dbReference type="Proteomes" id="UP000298787"/>
    </source>
</evidence>
<dbReference type="EMBL" id="CM014099">
    <property type="protein sequence ID" value="TKS90974.1"/>
    <property type="molecule type" value="Genomic_DNA"/>
</dbReference>
<protein>
    <submittedName>
        <fullName evidence="1">Uncharacterized protein</fullName>
    </submittedName>
</protein>
<keyword evidence="2" id="KW-1185">Reference proteome</keyword>